<evidence type="ECO:0000256" key="1">
    <source>
        <dbReference type="SAM" id="MobiDB-lite"/>
    </source>
</evidence>
<feature type="compositionally biased region" description="Low complexity" evidence="1">
    <location>
        <begin position="335"/>
        <end position="358"/>
    </location>
</feature>
<organism evidence="2 3">
    <name type="scientific">Collybiopsis confluens</name>
    <dbReference type="NCBI Taxonomy" id="2823264"/>
    <lineage>
        <taxon>Eukaryota</taxon>
        <taxon>Fungi</taxon>
        <taxon>Dikarya</taxon>
        <taxon>Basidiomycota</taxon>
        <taxon>Agaricomycotina</taxon>
        <taxon>Agaricomycetes</taxon>
        <taxon>Agaricomycetidae</taxon>
        <taxon>Agaricales</taxon>
        <taxon>Marasmiineae</taxon>
        <taxon>Omphalotaceae</taxon>
        <taxon>Collybiopsis</taxon>
    </lineage>
</organism>
<feature type="compositionally biased region" description="Pro residues" evidence="1">
    <location>
        <begin position="401"/>
        <end position="416"/>
    </location>
</feature>
<dbReference type="Proteomes" id="UP000518752">
    <property type="component" value="Unassembled WGS sequence"/>
</dbReference>
<feature type="compositionally biased region" description="Low complexity" evidence="1">
    <location>
        <begin position="303"/>
        <end position="319"/>
    </location>
</feature>
<sequence length="539" mass="57060">MPDSESTTFPMTSTSSGSGPSSVNKEQEKGYSVVSRGRRPSSPARQPSYTRRHASIDSPREIPLPSPSPHVQGNQIEYSYFDVPLKAPKSPKKLTHFSKEKEKDVFSPVFEEDLEGGEWTAVDKLPVPNLSLQTKSQTQGILTPPYTGSSSHLYETHSPLGLLASNSQQIHPYPRPYSLPHHSSSSSGSGGSTVGPGSSTPSSDEEIPNVPRLARHRTDEGKSISADIYNSDFGFGKGNREVDRSSSASLPLPSQIPFHTLPRVGHPHHSDVGRLRELVSEVARSEMLESAVEEVDEVNLNVSSTTANSSTLPSTSPSLRKSFKSSATPPPVSRGNTSTTSNSHATSSPHTSAAGPATWSMKLSTNDSPSQHLNAILEATAYATALRRRPLSSQSSDSSTLPPPEPPVIHPPPNPTYEPSLEKTSHNPPSEILAQPPPVPPPITNPSELPPVLPPSRMRRSVPNDILSDSAGSTPNPAFSSPSGSSRGPYSGSSGLSSSGSSPGPSGQAVTQGESTNPSNAPPPYAPFLSHMPPQLILG</sequence>
<feature type="compositionally biased region" description="Polar residues" evidence="1">
    <location>
        <begin position="508"/>
        <end position="519"/>
    </location>
</feature>
<gene>
    <name evidence="2" type="ORF">D9757_009372</name>
</gene>
<feature type="compositionally biased region" description="Low complexity" evidence="1">
    <location>
        <begin position="1"/>
        <end position="22"/>
    </location>
</feature>
<feature type="compositionally biased region" description="Polar residues" evidence="1">
    <location>
        <begin position="470"/>
        <end position="479"/>
    </location>
</feature>
<feature type="region of interest" description="Disordered" evidence="1">
    <location>
        <begin position="387"/>
        <end position="539"/>
    </location>
</feature>
<feature type="compositionally biased region" description="Pro residues" evidence="1">
    <location>
        <begin position="435"/>
        <end position="454"/>
    </location>
</feature>
<feature type="compositionally biased region" description="Low complexity" evidence="1">
    <location>
        <begin position="391"/>
        <end position="400"/>
    </location>
</feature>
<reference evidence="2 3" key="1">
    <citation type="journal article" date="2020" name="ISME J.">
        <title>Uncovering the hidden diversity of litter-decomposition mechanisms in mushroom-forming fungi.</title>
        <authorList>
            <person name="Floudas D."/>
            <person name="Bentzer J."/>
            <person name="Ahren D."/>
            <person name="Johansson T."/>
            <person name="Persson P."/>
            <person name="Tunlid A."/>
        </authorList>
    </citation>
    <scope>NUCLEOTIDE SEQUENCE [LARGE SCALE GENOMIC DNA]</scope>
    <source>
        <strain evidence="2 3">CBS 406.79</strain>
    </source>
</reference>
<dbReference type="EMBL" id="JAACJN010000082">
    <property type="protein sequence ID" value="KAF5377696.1"/>
    <property type="molecule type" value="Genomic_DNA"/>
</dbReference>
<dbReference type="AlphaFoldDB" id="A0A8H5H6S5"/>
<dbReference type="OrthoDB" id="1431247at2759"/>
<feature type="region of interest" description="Disordered" evidence="1">
    <location>
        <begin position="303"/>
        <end position="368"/>
    </location>
</feature>
<comment type="caution">
    <text evidence="2">The sequence shown here is derived from an EMBL/GenBank/DDBJ whole genome shotgun (WGS) entry which is preliminary data.</text>
</comment>
<evidence type="ECO:0000313" key="3">
    <source>
        <dbReference type="Proteomes" id="UP000518752"/>
    </source>
</evidence>
<feature type="region of interest" description="Disordered" evidence="1">
    <location>
        <begin position="1"/>
        <end position="75"/>
    </location>
</feature>
<accession>A0A8H5H6S5</accession>
<proteinExistence type="predicted"/>
<feature type="compositionally biased region" description="Low complexity" evidence="1">
    <location>
        <begin position="480"/>
        <end position="507"/>
    </location>
</feature>
<feature type="compositionally biased region" description="Polar residues" evidence="1">
    <location>
        <begin position="133"/>
        <end position="153"/>
    </location>
</feature>
<protein>
    <submittedName>
        <fullName evidence="2">Uncharacterized protein</fullName>
    </submittedName>
</protein>
<name>A0A8H5H6S5_9AGAR</name>
<feature type="region of interest" description="Disordered" evidence="1">
    <location>
        <begin position="133"/>
        <end position="235"/>
    </location>
</feature>
<evidence type="ECO:0000313" key="2">
    <source>
        <dbReference type="EMBL" id="KAF5377696.1"/>
    </source>
</evidence>
<keyword evidence="3" id="KW-1185">Reference proteome</keyword>